<evidence type="ECO:0000256" key="2">
    <source>
        <dbReference type="ARBA" id="ARBA00022450"/>
    </source>
</evidence>
<feature type="domain" description="Carrier" evidence="5">
    <location>
        <begin position="2332"/>
        <end position="2407"/>
    </location>
</feature>
<accession>A0ABT0YCB4</accession>
<keyword evidence="3" id="KW-0597">Phosphoprotein</keyword>
<dbReference type="SMART" id="SM00824">
    <property type="entry name" value="PKS_TE"/>
    <property type="match status" value="1"/>
</dbReference>
<dbReference type="PANTHER" id="PTHR45527">
    <property type="entry name" value="NONRIBOSOMAL PEPTIDE SYNTHETASE"/>
    <property type="match status" value="1"/>
</dbReference>
<organism evidence="6 7">
    <name type="scientific">Paractinoplanes hotanensis</name>
    <dbReference type="NCBI Taxonomy" id="2906497"/>
    <lineage>
        <taxon>Bacteria</taxon>
        <taxon>Bacillati</taxon>
        <taxon>Actinomycetota</taxon>
        <taxon>Actinomycetes</taxon>
        <taxon>Micromonosporales</taxon>
        <taxon>Micromonosporaceae</taxon>
        <taxon>Paractinoplanes</taxon>
    </lineage>
</organism>
<dbReference type="PROSITE" id="PS00012">
    <property type="entry name" value="PHOSPHOPANTETHEINE"/>
    <property type="match status" value="1"/>
</dbReference>
<dbReference type="SUPFAM" id="SSF52777">
    <property type="entry name" value="CoA-dependent acyltransferases"/>
    <property type="match status" value="4"/>
</dbReference>
<evidence type="ECO:0000256" key="1">
    <source>
        <dbReference type="ARBA" id="ARBA00001957"/>
    </source>
</evidence>
<dbReference type="InterPro" id="IPR025110">
    <property type="entry name" value="AMP-bd_C"/>
</dbReference>
<dbReference type="EMBL" id="JAMQOL010000054">
    <property type="protein sequence ID" value="MCM4083133.1"/>
    <property type="molecule type" value="Genomic_DNA"/>
</dbReference>
<reference evidence="6 7" key="1">
    <citation type="submission" date="2022-06" db="EMBL/GenBank/DDBJ databases">
        <title>Actinoplanes abujensis sp. nov., isolated from Nigerian arid soil.</title>
        <authorList>
            <person name="Ding P."/>
        </authorList>
    </citation>
    <scope>NUCLEOTIDE SEQUENCE [LARGE SCALE GENOMIC DNA]</scope>
    <source>
        <strain evidence="7">TRM88002</strain>
    </source>
</reference>
<keyword evidence="7" id="KW-1185">Reference proteome</keyword>
<dbReference type="CDD" id="cd19531">
    <property type="entry name" value="LCL_NRPS-like"/>
    <property type="match status" value="1"/>
</dbReference>
<evidence type="ECO:0000256" key="4">
    <source>
        <dbReference type="SAM" id="MobiDB-lite"/>
    </source>
</evidence>
<dbReference type="Gene3D" id="3.40.50.150">
    <property type="entry name" value="Vaccinia Virus protein VP39"/>
    <property type="match status" value="1"/>
</dbReference>
<evidence type="ECO:0000313" key="7">
    <source>
        <dbReference type="Proteomes" id="UP001523216"/>
    </source>
</evidence>
<dbReference type="InterPro" id="IPR001031">
    <property type="entry name" value="Thioesterase"/>
</dbReference>
<dbReference type="RefSeq" id="WP_251802844.1">
    <property type="nucleotide sequence ID" value="NZ_JAMQOL010000054.1"/>
</dbReference>
<dbReference type="Gene3D" id="3.30.300.30">
    <property type="match status" value="3"/>
</dbReference>
<dbReference type="PROSITE" id="PS50075">
    <property type="entry name" value="CARRIER"/>
    <property type="match status" value="2"/>
</dbReference>
<dbReference type="CDD" id="cd19540">
    <property type="entry name" value="LCL_NRPS-like"/>
    <property type="match status" value="1"/>
</dbReference>
<feature type="region of interest" description="Disordered" evidence="4">
    <location>
        <begin position="2313"/>
        <end position="2337"/>
    </location>
</feature>
<evidence type="ECO:0000256" key="3">
    <source>
        <dbReference type="ARBA" id="ARBA00022553"/>
    </source>
</evidence>
<dbReference type="Proteomes" id="UP001523216">
    <property type="component" value="Unassembled WGS sequence"/>
</dbReference>
<name>A0ABT0YCB4_9ACTN</name>
<dbReference type="Gene3D" id="1.10.1200.10">
    <property type="entry name" value="ACP-like"/>
    <property type="match status" value="1"/>
</dbReference>
<dbReference type="Pfam" id="PF00550">
    <property type="entry name" value="PP-binding"/>
    <property type="match status" value="2"/>
</dbReference>
<evidence type="ECO:0000259" key="5">
    <source>
        <dbReference type="PROSITE" id="PS50075"/>
    </source>
</evidence>
<dbReference type="InterPro" id="IPR029063">
    <property type="entry name" value="SAM-dependent_MTases_sf"/>
</dbReference>
<comment type="caution">
    <text evidence="6">The sequence shown here is derived from an EMBL/GenBank/DDBJ whole genome shotgun (WGS) entry which is preliminary data.</text>
</comment>
<dbReference type="PANTHER" id="PTHR45527:SF1">
    <property type="entry name" value="FATTY ACID SYNTHASE"/>
    <property type="match status" value="1"/>
</dbReference>
<dbReference type="NCBIfam" id="NF003417">
    <property type="entry name" value="PRK04813.1"/>
    <property type="match status" value="3"/>
</dbReference>
<comment type="cofactor">
    <cofactor evidence="1">
        <name>pantetheine 4'-phosphate</name>
        <dbReference type="ChEBI" id="CHEBI:47942"/>
    </cofactor>
</comment>
<sequence length="2668" mass="288393">MTSFAENFEGLSRDRRDEVLRRLTARLARPSGPGDRIPPREPGASSLPLSFLQEQLWFVDRLDPGRSTYNVGAAYRLRGGVDLGALAAGLHGLIHRHESLRIRLLDGPSPAQTVTLEHQDAVRVVDLSGTAPADRDAVAADWAGRNLHEPFDLTAGPLFRAVIVLLGPRDYLLCLVMHHICADGWSAQILIGDLSELYAAAVADRAADLAALPVQYPDFAVWQRDAARVDESERQLEFWQRNLADLPVLTLPADRPHPPVPSDRSDTVAATLSGAVVRDLAELSRRHGATMFMTLIAAFDAVLARYTSQDDIVIGTTTTGRSRPELDGIVGHFVNMVTLRTSLSGDPPFEEILGRARQTILDAWRHQDVPFEKVVARVRPERDPGRHPIFQVGLQLLPGNASGSALSLPDVDVSLLDTGPDTHPFDMSMTVTEIGDQLVINADYRVEIYDRSRVERFVGHLCAVLHAVARDARLRLSELPLLSPVEREQALEAWQGPRRPYWAEPIQQQIAAQARRTPLAVAVRHGETEYSYRDLLARADELAARLHAAGVAGEEVVAVGLPRGADVVIAFLGILRAGAAFLPLDLGHPPNRIAYQLADSGARFVVTRSDLASRLPEPAGWRPVHLDAQDDPTAGRSAGTPTAASLAYLLYTSGSTGNPKGVLIEHGALSNFVSWMTSVFELGPGDRMMQYAAFTFDLAEGEVFAALSSGATLVIVPDATRNDPASLTGLIDRERITYLGAPPAVLNLIPPGAHPSLRNILVGGEALPGDLVNRWRTAGRRFVNGYGPTEVTIGCSYYACEHQDWHAQPPIGRAMPNRFVYILDRWDQPVPVGVPGEIVVGGVGLARGYLNDDELTRARFVPNPFRPGERMYRTGDLGEWNDAGQIQFLGRIDGQVKLRGIRIELAEIETRLAGHPDVSRAVVLLRSDLPGGPRLVAYVVPDKRVPAESELRTHLAADLPATSVPGSFIVLDALPLTSIGKVDHRALPAPRITAGRAAQTPLEQRLCALFAEVLEVDTVSVDDSFFDLGGYSLLVVRLLERIRTDFGRQLEVRLLFDTPTVAGLARHLSGAKDAPEQAPPAPVPVKAQRRYPLSYAQRRLWFLAQLEGPSDTYNVPLALRLHGRLDVQSLRRALADVVERHESLRSIFPAVDEEPYQEVLTDVQPALEVRETAPGQLDAAVRGAAATPFDLAAEPPVRAFLFPAGVDEHVLVLVLHHIACDGLSLSPLLDDLATAYRARTAGEAPSWAPLPLAYGQHAERQIAVLGRLDDPDSRMAAQVSHWRAVLDGLPSETTPPADRARPEDASYHGDLVTLELPAEAYTRLAGLARDRRVSMFMLVHAALAALLTRLGAGTDIVLGTPSAGRADRELDGLVGFFVNTLVLRTSTGGNPAFTELLDRVREADLTAYAHQDVPFEVLVEALNPPRCPGRHPLFQVMLQVGDGGAGTLPPLGELRVEPELIDLHVAKFDLVVGAEPDAAGGMLLSAEYATDLFDRATAYALLEHLAAVLSTVGAAPEVRLHDIELVTGEQPPAQSGPVRPLTDETLPDLFEGQAARTPHRVAVTGAGRELTYAQLDDGANRVARHLTAAGVRAGDVVAVAIPRGADLVLAVHGIHKAGAAYLPIDDELPPGRAALMIRDSAATHVLTVTGVPVPDCSVPVTVLDDPAVHGQLAQLPADRPYRALSPHSPAYLIYTSGTTGEPKGVLVPHRAIVNRLRWMQESYPLGEDDRVLHKTPAGFDVSVWELFWPLQTGATQVIAEPGGHRDPRYLAGLIREAGVTVAHFVPSMLRVFLDEPSARARTGLRRVFCSGEVLPPDVRDRFLELFDAELHNLYGPTEAAVDVTAWQCLPAASGERVPIGRPVPNSALYVLDPWHRPVPVGAVGELYIAGVQLATGYHNRSAETAARFLPCPFGEPGSRMYRTGDVARWRRDGNLDYLGRVDHQIKIRGLRIEPGETENVLVRHPAITAAAVVPRGEELIGYVTVNHDTAPVLHNLAQARRTGRIRPEWEQTLANGLTVAAPNQREAAFLYRELFAGDRQGPDLALPVAPCVFDVGAHVGLFSLAVHRAYPGATIHAVEPVPELADMLQANVDLYEMPVRLHRAGLADRAGEATFTYYPQLSIMSGRFADREQEEQLLRAYVGKQPGDEADLAELLGDRLRAETVVAPLRTLSDLIDETGVPRIDLLKVDVEKSELDVLLGVRPEHWARIGQVLLEVHDQEDRPARVRELLTAQGFQVAETVQPMLAGTGLLTVHATRPAAGGTVAPAALPPIWCDPVEFEGELRTAAAETLPPYAVPRAIVLMDRFPMSRNGKLDRAALPRPPRPRSSSRGPGSPREEQMCALFAEVLGATAVGPDDSFFDLGGHSLLAVQLVGRIRAATGAELGVRDVLAAPTPAGLLARGEGAGHDALGTLLPLRAAGDREPLFCVAPFSGLSWSYAGLAGHVPAGRPVYGLQSRLLREAVDGSFPGIADQARELVREIRTVQPHGPYHLLGWSFGGLLAQAVATELRRAGDEVALLALLDAYAIAGSGPAAEPPTPAETFAMLTGQPVEEARPMAALPPLPELARAVRTATPAFATLDDDEIEAVVRVSLGNIEAMGRHVPERFDGPVVVFTASDKPADAPGAEVWEAHAERVERHEVRGDHWSMTGPDALAEVGAVLRERLAS</sequence>
<protein>
    <submittedName>
        <fullName evidence="6">Amino acid adenylation domain-containing protein</fullName>
    </submittedName>
</protein>
<evidence type="ECO:0000313" key="6">
    <source>
        <dbReference type="EMBL" id="MCM4083133.1"/>
    </source>
</evidence>
<dbReference type="InterPro" id="IPR001242">
    <property type="entry name" value="Condensation_dom"/>
</dbReference>
<dbReference type="InterPro" id="IPR042099">
    <property type="entry name" value="ANL_N_sf"/>
</dbReference>
<dbReference type="Gene3D" id="3.40.50.1820">
    <property type="entry name" value="alpha/beta hydrolase"/>
    <property type="match status" value="1"/>
</dbReference>
<dbReference type="InterPro" id="IPR029058">
    <property type="entry name" value="AB_hydrolase_fold"/>
</dbReference>
<dbReference type="InterPro" id="IPR023213">
    <property type="entry name" value="CAT-like_dom_sf"/>
</dbReference>
<dbReference type="Gene3D" id="3.40.50.12780">
    <property type="entry name" value="N-terminal domain of ligase-like"/>
    <property type="match status" value="2"/>
</dbReference>
<dbReference type="Pfam" id="PF05050">
    <property type="entry name" value="Methyltransf_21"/>
    <property type="match status" value="1"/>
</dbReference>
<dbReference type="CDD" id="cd17646">
    <property type="entry name" value="A_NRPS_AB3403-like"/>
    <property type="match status" value="1"/>
</dbReference>
<keyword evidence="2" id="KW-0596">Phosphopantetheine</keyword>
<dbReference type="SUPFAM" id="SSF53474">
    <property type="entry name" value="alpha/beta-Hydrolases"/>
    <property type="match status" value="1"/>
</dbReference>
<dbReference type="InterPro" id="IPR010071">
    <property type="entry name" value="AA_adenyl_dom"/>
</dbReference>
<dbReference type="Pfam" id="PF13193">
    <property type="entry name" value="AMP-binding_C"/>
    <property type="match status" value="1"/>
</dbReference>
<dbReference type="SUPFAM" id="SSF47336">
    <property type="entry name" value="ACP-like"/>
    <property type="match status" value="2"/>
</dbReference>
<dbReference type="PROSITE" id="PS00455">
    <property type="entry name" value="AMP_BINDING"/>
    <property type="match status" value="2"/>
</dbReference>
<dbReference type="InterPro" id="IPR020802">
    <property type="entry name" value="TesA-like"/>
</dbReference>
<dbReference type="Pfam" id="PF00501">
    <property type="entry name" value="AMP-binding"/>
    <property type="match status" value="2"/>
</dbReference>
<dbReference type="InterPro" id="IPR006162">
    <property type="entry name" value="Ppantetheine_attach_site"/>
</dbReference>
<gene>
    <name evidence="6" type="ORF">LXN57_36830</name>
</gene>
<dbReference type="InterPro" id="IPR000873">
    <property type="entry name" value="AMP-dep_synth/lig_dom"/>
</dbReference>
<dbReference type="CDD" id="cd05930">
    <property type="entry name" value="A_NRPS"/>
    <property type="match status" value="1"/>
</dbReference>
<dbReference type="SUPFAM" id="SSF53335">
    <property type="entry name" value="S-adenosyl-L-methionine-dependent methyltransferases"/>
    <property type="match status" value="1"/>
</dbReference>
<dbReference type="InterPro" id="IPR045851">
    <property type="entry name" value="AMP-bd_C_sf"/>
</dbReference>
<dbReference type="InterPro" id="IPR006342">
    <property type="entry name" value="FkbM_mtfrase"/>
</dbReference>
<dbReference type="Pfam" id="PF00668">
    <property type="entry name" value="Condensation"/>
    <property type="match status" value="2"/>
</dbReference>
<dbReference type="SMART" id="SM00823">
    <property type="entry name" value="PKS_PP"/>
    <property type="match status" value="2"/>
</dbReference>
<dbReference type="InterPro" id="IPR036736">
    <property type="entry name" value="ACP-like_sf"/>
</dbReference>
<dbReference type="NCBIfam" id="TIGR01733">
    <property type="entry name" value="AA-adenyl-dom"/>
    <property type="match status" value="2"/>
</dbReference>
<proteinExistence type="predicted"/>
<feature type="domain" description="Carrier" evidence="5">
    <location>
        <begin position="997"/>
        <end position="1072"/>
    </location>
</feature>
<dbReference type="Gene3D" id="3.30.559.30">
    <property type="entry name" value="Nonribosomal peptide synthetase, condensation domain"/>
    <property type="match status" value="2"/>
</dbReference>
<dbReference type="SUPFAM" id="SSF56801">
    <property type="entry name" value="Acetyl-CoA synthetase-like"/>
    <property type="match status" value="2"/>
</dbReference>
<dbReference type="InterPro" id="IPR020806">
    <property type="entry name" value="PKS_PP-bd"/>
</dbReference>
<dbReference type="InterPro" id="IPR009081">
    <property type="entry name" value="PP-bd_ACP"/>
</dbReference>
<dbReference type="NCBIfam" id="TIGR01444">
    <property type="entry name" value="fkbM_fam"/>
    <property type="match status" value="1"/>
</dbReference>
<dbReference type="Gene3D" id="3.30.559.10">
    <property type="entry name" value="Chloramphenicol acetyltransferase-like domain"/>
    <property type="match status" value="2"/>
</dbReference>
<dbReference type="Pfam" id="PF00975">
    <property type="entry name" value="Thioesterase"/>
    <property type="match status" value="1"/>
</dbReference>
<dbReference type="InterPro" id="IPR020845">
    <property type="entry name" value="AMP-binding_CS"/>
</dbReference>